<reference evidence="1 2" key="1">
    <citation type="submission" date="2015-02" db="EMBL/GenBank/DDBJ databases">
        <title>Draft genome sequences of ten Microbacterium spp. with emphasis on heavy metal contaminated environments.</title>
        <authorList>
            <person name="Corretto E."/>
        </authorList>
    </citation>
    <scope>NUCLEOTIDE SEQUENCE [LARGE SCALE GENOMIC DNA]</scope>
    <source>
        <strain evidence="1 2">DSM 12510</strain>
    </source>
</reference>
<protein>
    <submittedName>
        <fullName evidence="1">Uncharacterized protein</fullName>
    </submittedName>
</protein>
<name>A0A0M2H9S0_9MICO</name>
<sequence>MHAAARILGTMSESVFSAGAEVVTPRGRGSVVDARATHSGTFVIGVEDATGEVTYFVEKAVRLANS</sequence>
<keyword evidence="2" id="KW-1185">Reference proteome</keyword>
<comment type="caution">
    <text evidence="1">The sequence shown here is derived from an EMBL/GenBank/DDBJ whole genome shotgun (WGS) entry which is preliminary data.</text>
</comment>
<accession>A0A0M2H9S0</accession>
<dbReference type="PATRIC" id="fig|92835.4.peg.1462"/>
<dbReference type="Proteomes" id="UP000033956">
    <property type="component" value="Unassembled WGS sequence"/>
</dbReference>
<evidence type="ECO:0000313" key="2">
    <source>
        <dbReference type="Proteomes" id="UP000033956"/>
    </source>
</evidence>
<evidence type="ECO:0000313" key="1">
    <source>
        <dbReference type="EMBL" id="KJL40899.1"/>
    </source>
</evidence>
<proteinExistence type="predicted"/>
<organism evidence="1 2">
    <name type="scientific">Microbacterium terrae</name>
    <dbReference type="NCBI Taxonomy" id="69369"/>
    <lineage>
        <taxon>Bacteria</taxon>
        <taxon>Bacillati</taxon>
        <taxon>Actinomycetota</taxon>
        <taxon>Actinomycetes</taxon>
        <taxon>Micrococcales</taxon>
        <taxon>Microbacteriaceae</taxon>
        <taxon>Microbacterium</taxon>
    </lineage>
</organism>
<dbReference type="AlphaFoldDB" id="A0A0M2H9S0"/>
<gene>
    <name evidence="1" type="ORF">RS81_01442</name>
</gene>
<dbReference type="EMBL" id="JYIZ01000045">
    <property type="protein sequence ID" value="KJL40899.1"/>
    <property type="molecule type" value="Genomic_DNA"/>
</dbReference>